<feature type="coiled-coil region" evidence="1">
    <location>
        <begin position="324"/>
        <end position="351"/>
    </location>
</feature>
<feature type="compositionally biased region" description="Polar residues" evidence="2">
    <location>
        <begin position="92"/>
        <end position="112"/>
    </location>
</feature>
<feature type="region of interest" description="Disordered" evidence="2">
    <location>
        <begin position="484"/>
        <end position="508"/>
    </location>
</feature>
<feature type="compositionally biased region" description="Basic and acidic residues" evidence="2">
    <location>
        <begin position="440"/>
        <end position="458"/>
    </location>
</feature>
<evidence type="ECO:0000313" key="4">
    <source>
        <dbReference type="WBParaSite" id="PTRK_0001010000.1"/>
    </source>
</evidence>
<proteinExistence type="predicted"/>
<accession>A0A0N4ZNI7</accession>
<reference evidence="4" key="1">
    <citation type="submission" date="2017-02" db="UniProtKB">
        <authorList>
            <consortium name="WormBaseParasite"/>
        </authorList>
    </citation>
    <scope>IDENTIFICATION</scope>
</reference>
<feature type="region of interest" description="Disordered" evidence="2">
    <location>
        <begin position="53"/>
        <end position="169"/>
    </location>
</feature>
<organism evidence="3 4">
    <name type="scientific">Parastrongyloides trichosuri</name>
    <name type="common">Possum-specific nematode worm</name>
    <dbReference type="NCBI Taxonomy" id="131310"/>
    <lineage>
        <taxon>Eukaryota</taxon>
        <taxon>Metazoa</taxon>
        <taxon>Ecdysozoa</taxon>
        <taxon>Nematoda</taxon>
        <taxon>Chromadorea</taxon>
        <taxon>Rhabditida</taxon>
        <taxon>Tylenchina</taxon>
        <taxon>Panagrolaimomorpha</taxon>
        <taxon>Strongyloidoidea</taxon>
        <taxon>Strongyloididae</taxon>
        <taxon>Parastrongyloides</taxon>
    </lineage>
</organism>
<feature type="region of interest" description="Disordered" evidence="2">
    <location>
        <begin position="1"/>
        <end position="41"/>
    </location>
</feature>
<keyword evidence="1" id="KW-0175">Coiled coil</keyword>
<keyword evidence="3" id="KW-1185">Reference proteome</keyword>
<dbReference type="WBParaSite" id="PTRK_0001010000.1">
    <property type="protein sequence ID" value="PTRK_0001010000.1"/>
    <property type="gene ID" value="PTRK_0001010000"/>
</dbReference>
<protein>
    <submittedName>
        <fullName evidence="4">Zf-C3H1 domain-containing protein</fullName>
    </submittedName>
</protein>
<feature type="compositionally biased region" description="Polar residues" evidence="2">
    <location>
        <begin position="68"/>
        <end position="81"/>
    </location>
</feature>
<evidence type="ECO:0000256" key="1">
    <source>
        <dbReference type="SAM" id="Coils"/>
    </source>
</evidence>
<feature type="region of interest" description="Disordered" evidence="2">
    <location>
        <begin position="429"/>
        <end position="465"/>
    </location>
</feature>
<name>A0A0N4ZNI7_PARTI</name>
<dbReference type="AlphaFoldDB" id="A0A0N4ZNI7"/>
<dbReference type="Proteomes" id="UP000038045">
    <property type="component" value="Unplaced"/>
</dbReference>
<evidence type="ECO:0000256" key="2">
    <source>
        <dbReference type="SAM" id="MobiDB-lite"/>
    </source>
</evidence>
<sequence>MISNLEEGELTPSPTDKNPPMYKKRRNNSNNTMPHADIDDDPELNHLFQAAYNTLPNNNDGRKDNDHASSIGQTSSDTNYTHVGKKKKNRLNKSASQTSQGVISHQKNTATVRSLNNNSNKRRRDVSNNSDSGRNNKKARIDNVRMFSNQNKPRLPRKPSRPRMSSSLSSEVSRFYNTSKRMQYLFDLPNNNFIEGIGEFNSEDSFETVWDLTVDELQIFDKRMKELHMQTTLAEVMVQEQALSEKKLKKDLVDAQAKHMKNISSSDMISGHVKLPQKLHEAAMKHNCCVRVLEDLKEQYTLKFNKYQALASGFKKFTTFHKNLLEYKKEYDIYIDELRFYEQKMDEYRIQMEREAIYEEEEKSYIGNQSDVSNHSSDMSLCSHNSFYPPPSPPNINRDNYQEYVGEDPLPTLTSALLDFSQFPTGTSLIRSFGPSSPDLRIRTPDSSKKTKSPETKKNSYTSLSEVQSVNLPQYCSPEVVGKHTLSQRPSDLDNTDNSNSLHIDDNDSNDNDIIFIGEFSKSQNSVPALQNTLKEGNTLHVRTGSWANMQNYAKNSNNVSNGDSRNRQINNISSSQQHLGLNCDTTNGSLSFSTRDKENKMNPAMVAKLHSTVQDIEHIMCYYDVYGICNDKNCTDLHKKDKQLVRDCVEYCLRSEEVLNGLPIPPDETLAYFVFTTLKENNYNYDETINRLYNLVNNG</sequence>
<evidence type="ECO:0000313" key="3">
    <source>
        <dbReference type="Proteomes" id="UP000038045"/>
    </source>
</evidence>